<keyword evidence="5 7" id="KW-0456">Lyase</keyword>
<evidence type="ECO:0000256" key="1">
    <source>
        <dbReference type="ARBA" id="ARBA00022475"/>
    </source>
</evidence>
<dbReference type="EC" id="4.2.2.29" evidence="7"/>
<protein>
    <recommendedName>
        <fullName evidence="7">Endolytic murein transglycosylase</fullName>
        <ecNumber evidence="7">4.2.2.29</ecNumber>
    </recommendedName>
    <alternativeName>
        <fullName evidence="7">Peptidoglycan lytic transglycosylase</fullName>
    </alternativeName>
    <alternativeName>
        <fullName evidence="7">Peptidoglycan polymerization terminase</fullName>
    </alternativeName>
</protein>
<evidence type="ECO:0000256" key="7">
    <source>
        <dbReference type="HAMAP-Rule" id="MF_02065"/>
    </source>
</evidence>
<dbReference type="PANTHER" id="PTHR30518:SF2">
    <property type="entry name" value="ENDOLYTIC MUREIN TRANSGLYCOSYLASE"/>
    <property type="match status" value="1"/>
</dbReference>
<evidence type="ECO:0000313" key="9">
    <source>
        <dbReference type="EMBL" id="EEK16985.1"/>
    </source>
</evidence>
<evidence type="ECO:0000256" key="2">
    <source>
        <dbReference type="ARBA" id="ARBA00022692"/>
    </source>
</evidence>
<keyword evidence="1 7" id="KW-1003">Cell membrane</keyword>
<evidence type="ECO:0000256" key="6">
    <source>
        <dbReference type="ARBA" id="ARBA00023316"/>
    </source>
</evidence>
<keyword evidence="4 7" id="KW-0472">Membrane</keyword>
<dbReference type="GO" id="GO:0005886">
    <property type="term" value="C:plasma membrane"/>
    <property type="evidence" value="ECO:0007669"/>
    <property type="project" value="UniProtKB-UniRule"/>
</dbReference>
<dbReference type="GO" id="GO:0071555">
    <property type="term" value="P:cell wall organization"/>
    <property type="evidence" value="ECO:0007669"/>
    <property type="project" value="UniProtKB-KW"/>
</dbReference>
<comment type="caution">
    <text evidence="9">The sequence shown here is derived from an EMBL/GenBank/DDBJ whole genome shotgun (WGS) entry which is preliminary data.</text>
</comment>
<evidence type="ECO:0000256" key="3">
    <source>
        <dbReference type="ARBA" id="ARBA00022989"/>
    </source>
</evidence>
<dbReference type="eggNOG" id="COG1559">
    <property type="taxonomic scope" value="Bacteria"/>
</dbReference>
<dbReference type="Proteomes" id="UP000003303">
    <property type="component" value="Unassembled WGS sequence"/>
</dbReference>
<dbReference type="HAMAP" id="MF_02065">
    <property type="entry name" value="MltG"/>
    <property type="match status" value="1"/>
</dbReference>
<feature type="region of interest" description="Disordered" evidence="8">
    <location>
        <begin position="1"/>
        <end position="32"/>
    </location>
</feature>
<dbReference type="EMBL" id="ACLR01000120">
    <property type="protein sequence ID" value="EEK16985.1"/>
    <property type="molecule type" value="Genomic_DNA"/>
</dbReference>
<dbReference type="RefSeq" id="WP_007365131.1">
    <property type="nucleotide sequence ID" value="NZ_ACLR01000120.1"/>
</dbReference>
<sequence>MSRSRKSKSRQWRPSYFNDTSRRNHRNRSPKRTGGKLALWILIVILLLLSWAAYLLLRPAGSSSRQEYYAYVTDTTSGEALMTSIAQELEVKNPALLRSVARVIRLDSKLRPGRYHLTPKMSILSICKKIAYEAQDPVKLAFSSIRTQGELIDKLTAPLAMTSEELRTLLRDSVYCDSLGFTTETVRCMFLPDTHEVYWTTTPRELLHKYEQSYHKFWDKQRTALAQEMGLTPVEVSIIASIVEEESSKTDEYGDIAGLYINRLHKGMPLQADPTLKFASGNFTAQRIGGELLKIDSPYNTYRYKGLPPGPIRYPQMTTIDAVLHRKPHDYLYMCARADFSGYHAFATTYAEHMRNAKAYQKALDERGITE</sequence>
<organism evidence="9 10">
    <name type="scientific">Porphyromonas uenonis 60-3</name>
    <dbReference type="NCBI Taxonomy" id="596327"/>
    <lineage>
        <taxon>Bacteria</taxon>
        <taxon>Pseudomonadati</taxon>
        <taxon>Bacteroidota</taxon>
        <taxon>Bacteroidia</taxon>
        <taxon>Bacteroidales</taxon>
        <taxon>Porphyromonadaceae</taxon>
        <taxon>Porphyromonas</taxon>
    </lineage>
</organism>
<evidence type="ECO:0000256" key="4">
    <source>
        <dbReference type="ARBA" id="ARBA00023136"/>
    </source>
</evidence>
<dbReference type="GO" id="GO:0008932">
    <property type="term" value="F:lytic endotransglycosylase activity"/>
    <property type="evidence" value="ECO:0007669"/>
    <property type="project" value="UniProtKB-UniRule"/>
</dbReference>
<evidence type="ECO:0000256" key="5">
    <source>
        <dbReference type="ARBA" id="ARBA00023239"/>
    </source>
</evidence>
<evidence type="ECO:0000256" key="8">
    <source>
        <dbReference type="SAM" id="MobiDB-lite"/>
    </source>
</evidence>
<reference evidence="9 10" key="1">
    <citation type="submission" date="2009-04" db="EMBL/GenBank/DDBJ databases">
        <authorList>
            <person name="Sebastian Y."/>
            <person name="Madupu R."/>
            <person name="Durkin A.S."/>
            <person name="Torralba M."/>
            <person name="Methe B."/>
            <person name="Sutton G.G."/>
            <person name="Strausberg R.L."/>
            <person name="Nelson K.E."/>
        </authorList>
    </citation>
    <scope>NUCLEOTIDE SEQUENCE [LARGE SCALE GENOMIC DNA]</scope>
    <source>
        <strain evidence="9 10">60-3</strain>
    </source>
</reference>
<proteinExistence type="inferred from homology"/>
<dbReference type="PANTHER" id="PTHR30518">
    <property type="entry name" value="ENDOLYTIC MUREIN TRANSGLYCOSYLASE"/>
    <property type="match status" value="1"/>
</dbReference>
<keyword evidence="6 7" id="KW-0961">Cell wall biogenesis/degradation</keyword>
<keyword evidence="2 7" id="KW-0812">Transmembrane</keyword>
<keyword evidence="3 7" id="KW-1133">Transmembrane helix</keyword>
<comment type="similarity">
    <text evidence="7">Belongs to the transglycosylase MltG family.</text>
</comment>
<feature type="site" description="Important for catalytic activity" evidence="7">
    <location>
        <position position="246"/>
    </location>
</feature>
<dbReference type="InterPro" id="IPR003770">
    <property type="entry name" value="MLTG-like"/>
</dbReference>
<feature type="compositionally biased region" description="Basic residues" evidence="8">
    <location>
        <begin position="1"/>
        <end position="11"/>
    </location>
</feature>
<comment type="catalytic activity">
    <reaction evidence="7">
        <text>a peptidoglycan chain = a peptidoglycan chain with N-acetyl-1,6-anhydromuramyl-[peptide] at the reducing end + a peptidoglycan chain with N-acetylglucosamine at the non-reducing end.</text>
        <dbReference type="EC" id="4.2.2.29"/>
    </reaction>
</comment>
<dbReference type="Gene3D" id="3.30.160.60">
    <property type="entry name" value="Classic Zinc Finger"/>
    <property type="match status" value="1"/>
</dbReference>
<keyword evidence="10" id="KW-1185">Reference proteome</keyword>
<dbReference type="NCBIfam" id="TIGR00247">
    <property type="entry name" value="endolytic transglycosylase MltG"/>
    <property type="match status" value="1"/>
</dbReference>
<evidence type="ECO:0000313" key="10">
    <source>
        <dbReference type="Proteomes" id="UP000003303"/>
    </source>
</evidence>
<dbReference type="STRING" id="596327.PORUE0001_0052"/>
<name>C2MB78_9PORP</name>
<dbReference type="AlphaFoldDB" id="C2MB78"/>
<accession>C2MB78</accession>
<dbReference type="GO" id="GO:0009252">
    <property type="term" value="P:peptidoglycan biosynthetic process"/>
    <property type="evidence" value="ECO:0007669"/>
    <property type="project" value="UniProtKB-UniRule"/>
</dbReference>
<dbReference type="OrthoDB" id="9814591at2"/>
<comment type="function">
    <text evidence="7">Functions as a peptidoglycan terminase that cleaves nascent peptidoglycan strands endolytically to terminate their elongation.</text>
</comment>
<dbReference type="Pfam" id="PF02618">
    <property type="entry name" value="YceG"/>
    <property type="match status" value="1"/>
</dbReference>
<gene>
    <name evidence="7" type="primary">mltG</name>
    <name evidence="9" type="ORF">PORUE0001_0052</name>
</gene>
<feature type="compositionally biased region" description="Basic residues" evidence="8">
    <location>
        <begin position="23"/>
        <end position="32"/>
    </location>
</feature>